<proteinExistence type="predicted"/>
<keyword evidence="1" id="KW-0732">Signal</keyword>
<reference evidence="3 4" key="1">
    <citation type="submission" date="2021-05" db="EMBL/GenBank/DDBJ databases">
        <title>Comparative genomic studies on the polysaccharide-degrading batcterial strains of the Flammeovirga genus.</title>
        <authorList>
            <person name="Zewei F."/>
            <person name="Zheng Z."/>
            <person name="Yu L."/>
            <person name="Ruyue G."/>
            <person name="Yanhong M."/>
            <person name="Yuanyuan C."/>
            <person name="Jingyan G."/>
            <person name="Wenjun H."/>
        </authorList>
    </citation>
    <scope>NUCLEOTIDE SEQUENCE [LARGE SCALE GENOMIC DNA]</scope>
    <source>
        <strain evidence="3 4">YS10</strain>
    </source>
</reference>
<name>A0ABX8GYX2_9BACT</name>
<sequence length="428" mass="49509">MKKNLLILLALCFTVVNFTAFAQEETNTKLSIQLVPHNEGMFPDRLLQIHAQIENKTSEDVDLKIHWVITDDEGTPLKSLQFPYKVKGDSILSAYCPIYRFKKDGFFRVTAKFTYQGEEQELYTVVGTHPENISSPLRKPKDFDQFWEDNLKELAAVAPNYKLKKVKRDKSAKTNLFEVEMQSTDGITVRGWLEVPKKKGIYPTILEVPGYTVSLEPQDKYDDMIVFSFNVRDHGNSDNTGPRHYKMWNRGLEDQNKFYYKGIYLDCIRAMDFLMTRDDVDKSRIAIVGASQGGGLAMITTALDSRISFCVAGIPFLTDWERYFTISHWEEIDEFLAAHPSKNWNDVLDVLSYFDSKNLMHKIKVPVSMSIGLQDDVCPPATSFSAYNRITSPKKYFIDQTQGHWVTYEKWDSQFEEIRAYFKMNKVK</sequence>
<dbReference type="InterPro" id="IPR039069">
    <property type="entry name" value="CE7"/>
</dbReference>
<organism evidence="3 4">
    <name type="scientific">Flammeovirga kamogawensis</name>
    <dbReference type="NCBI Taxonomy" id="373891"/>
    <lineage>
        <taxon>Bacteria</taxon>
        <taxon>Pseudomonadati</taxon>
        <taxon>Bacteroidota</taxon>
        <taxon>Cytophagia</taxon>
        <taxon>Cytophagales</taxon>
        <taxon>Flammeovirgaceae</taxon>
        <taxon>Flammeovirga</taxon>
    </lineage>
</organism>
<keyword evidence="4" id="KW-1185">Reference proteome</keyword>
<feature type="domain" description="Acetyl xylan esterase" evidence="2">
    <location>
        <begin position="138"/>
        <end position="404"/>
    </location>
</feature>
<dbReference type="InterPro" id="IPR008391">
    <property type="entry name" value="AXE1_dom"/>
</dbReference>
<evidence type="ECO:0000259" key="2">
    <source>
        <dbReference type="Pfam" id="PF05448"/>
    </source>
</evidence>
<dbReference type="PANTHER" id="PTHR40111">
    <property type="entry name" value="CEPHALOSPORIN-C DEACETYLASE"/>
    <property type="match status" value="1"/>
</dbReference>
<protein>
    <submittedName>
        <fullName evidence="3">Acetylxylan esterase</fullName>
    </submittedName>
</protein>
<dbReference type="RefSeq" id="WP_144072528.1">
    <property type="nucleotide sequence ID" value="NZ_CP076128.1"/>
</dbReference>
<dbReference type="SUPFAM" id="SSF53474">
    <property type="entry name" value="alpha/beta-Hydrolases"/>
    <property type="match status" value="1"/>
</dbReference>
<evidence type="ECO:0000313" key="3">
    <source>
        <dbReference type="EMBL" id="QWG08614.1"/>
    </source>
</evidence>
<gene>
    <name evidence="3" type="ORF">KM029_06670</name>
</gene>
<dbReference type="Gene3D" id="3.40.50.1820">
    <property type="entry name" value="alpha/beta hydrolase"/>
    <property type="match status" value="1"/>
</dbReference>
<dbReference type="Pfam" id="PF05448">
    <property type="entry name" value="AXE1"/>
    <property type="match status" value="1"/>
</dbReference>
<feature type="signal peptide" evidence="1">
    <location>
        <begin position="1"/>
        <end position="22"/>
    </location>
</feature>
<dbReference type="Proteomes" id="UP000682802">
    <property type="component" value="Chromosome 1"/>
</dbReference>
<dbReference type="InterPro" id="IPR029058">
    <property type="entry name" value="AB_hydrolase_fold"/>
</dbReference>
<accession>A0ABX8GYX2</accession>
<evidence type="ECO:0000313" key="4">
    <source>
        <dbReference type="Proteomes" id="UP000682802"/>
    </source>
</evidence>
<evidence type="ECO:0000256" key="1">
    <source>
        <dbReference type="SAM" id="SignalP"/>
    </source>
</evidence>
<dbReference type="PANTHER" id="PTHR40111:SF1">
    <property type="entry name" value="CEPHALOSPORIN-C DEACETYLASE"/>
    <property type="match status" value="1"/>
</dbReference>
<dbReference type="EMBL" id="CP076128">
    <property type="protein sequence ID" value="QWG08614.1"/>
    <property type="molecule type" value="Genomic_DNA"/>
</dbReference>
<feature type="chain" id="PRO_5047467358" evidence="1">
    <location>
        <begin position="23"/>
        <end position="428"/>
    </location>
</feature>